<dbReference type="Pfam" id="PF18150">
    <property type="entry name" value="DUF5600"/>
    <property type="match status" value="1"/>
</dbReference>
<evidence type="ECO:0000313" key="8">
    <source>
        <dbReference type="EMBL" id="TKR64042.1"/>
    </source>
</evidence>
<feature type="region of interest" description="Disordered" evidence="6">
    <location>
        <begin position="1"/>
        <end position="20"/>
    </location>
</feature>
<comment type="caution">
    <text evidence="8">The sequence shown here is derived from an EMBL/GenBank/DDBJ whole genome shotgun (WGS) entry which is preliminary data.</text>
</comment>
<feature type="compositionally biased region" description="Basic and acidic residues" evidence="6">
    <location>
        <begin position="1"/>
        <end position="10"/>
    </location>
</feature>
<dbReference type="CDD" id="cd09913">
    <property type="entry name" value="EHD"/>
    <property type="match status" value="1"/>
</dbReference>
<keyword evidence="9" id="KW-1185">Reference proteome</keyword>
<feature type="domain" description="Dynamin-type G" evidence="7">
    <location>
        <begin position="56"/>
        <end position="300"/>
    </location>
</feature>
<dbReference type="GO" id="GO:0005886">
    <property type="term" value="C:plasma membrane"/>
    <property type="evidence" value="ECO:0007669"/>
    <property type="project" value="UniProtKB-SubCell"/>
</dbReference>
<evidence type="ECO:0000256" key="5">
    <source>
        <dbReference type="ARBA" id="ARBA00023136"/>
    </source>
</evidence>
<dbReference type="Gene3D" id="3.40.50.300">
    <property type="entry name" value="P-loop containing nucleotide triphosphate hydrolases"/>
    <property type="match status" value="1"/>
</dbReference>
<reference evidence="8 9" key="2">
    <citation type="journal article" date="2019" name="G3 (Bethesda)">
        <title>Hybrid Assembly of the Genome of the Entomopathogenic Nematode Steinernema carpocapsae Identifies the X-Chromosome.</title>
        <authorList>
            <person name="Serra L."/>
            <person name="Macchietto M."/>
            <person name="Macias-Munoz A."/>
            <person name="McGill C.J."/>
            <person name="Rodriguez I.M."/>
            <person name="Rodriguez B."/>
            <person name="Murad R."/>
            <person name="Mortazavi A."/>
        </authorList>
    </citation>
    <scope>NUCLEOTIDE SEQUENCE [LARGE SCALE GENOMIC DNA]</scope>
    <source>
        <strain evidence="8 9">ALL</strain>
    </source>
</reference>
<dbReference type="InterPro" id="IPR030381">
    <property type="entry name" value="G_DYNAMIN_dom"/>
</dbReference>
<dbReference type="InterPro" id="IPR051943">
    <property type="entry name" value="TRAFAC_Dynamin-like_GTPase"/>
</dbReference>
<dbReference type="PROSITE" id="PS51718">
    <property type="entry name" value="G_DYNAMIN_2"/>
    <property type="match status" value="1"/>
</dbReference>
<evidence type="ECO:0000259" key="7">
    <source>
        <dbReference type="PROSITE" id="PS51718"/>
    </source>
</evidence>
<keyword evidence="5" id="KW-0472">Membrane</keyword>
<comment type="subcellular location">
    <subcellularLocation>
        <location evidence="1">Cell membrane</location>
        <topology evidence="1">Peripheral membrane protein</topology>
        <orientation evidence="1">Cytoplasmic side</orientation>
    </subcellularLocation>
    <subcellularLocation>
        <location evidence="2">Endosome membrane</location>
        <topology evidence="2">Peripheral membrane protein</topology>
    </subcellularLocation>
</comment>
<dbReference type="InterPro" id="IPR027417">
    <property type="entry name" value="P-loop_NTPase"/>
</dbReference>
<evidence type="ECO:0000256" key="4">
    <source>
        <dbReference type="ARBA" id="ARBA00022753"/>
    </source>
</evidence>
<proteinExistence type="predicted"/>
<name>A0A4U5M5G0_STECR</name>
<dbReference type="SUPFAM" id="SSF52540">
    <property type="entry name" value="P-loop containing nucleoside triphosphate hydrolases"/>
    <property type="match status" value="1"/>
</dbReference>
<dbReference type="GO" id="GO:0005525">
    <property type="term" value="F:GTP binding"/>
    <property type="evidence" value="ECO:0007669"/>
    <property type="project" value="InterPro"/>
</dbReference>
<dbReference type="Proteomes" id="UP000298663">
    <property type="component" value="Unassembled WGS sequence"/>
</dbReference>
<dbReference type="Gene3D" id="1.10.268.20">
    <property type="match status" value="1"/>
</dbReference>
<keyword evidence="4" id="KW-0967">Endosome</keyword>
<dbReference type="InterPro" id="IPR040990">
    <property type="entry name" value="DUF5600"/>
</dbReference>
<reference evidence="8 9" key="1">
    <citation type="journal article" date="2015" name="Genome Biol.">
        <title>Comparative genomics of Steinernema reveals deeply conserved gene regulatory networks.</title>
        <authorList>
            <person name="Dillman A.R."/>
            <person name="Macchietto M."/>
            <person name="Porter C.F."/>
            <person name="Rogers A."/>
            <person name="Williams B."/>
            <person name="Antoshechkin I."/>
            <person name="Lee M.M."/>
            <person name="Goodwin Z."/>
            <person name="Lu X."/>
            <person name="Lewis E.E."/>
            <person name="Goodrich-Blair H."/>
            <person name="Stock S.P."/>
            <person name="Adams B.J."/>
            <person name="Sternberg P.W."/>
            <person name="Mortazavi A."/>
        </authorList>
    </citation>
    <scope>NUCLEOTIDE SEQUENCE [LARGE SCALE GENOMIC DNA]</scope>
    <source>
        <strain evidence="8 9">ALL</strain>
    </source>
</reference>
<evidence type="ECO:0000256" key="1">
    <source>
        <dbReference type="ARBA" id="ARBA00004413"/>
    </source>
</evidence>
<dbReference type="PANTHER" id="PTHR43681:SF1">
    <property type="entry name" value="SARCALUMENIN"/>
    <property type="match status" value="1"/>
</dbReference>
<dbReference type="STRING" id="34508.A0A4U5M5G0"/>
<keyword evidence="3" id="KW-1003">Cell membrane</keyword>
<evidence type="ECO:0000313" key="9">
    <source>
        <dbReference type="Proteomes" id="UP000298663"/>
    </source>
</evidence>
<dbReference type="PANTHER" id="PTHR43681">
    <property type="entry name" value="TRANSMEMBRANE GTPASE FZO"/>
    <property type="match status" value="1"/>
</dbReference>
<gene>
    <name evidence="8" type="ORF">L596_024639</name>
</gene>
<evidence type="ECO:0000256" key="2">
    <source>
        <dbReference type="ARBA" id="ARBA00004481"/>
    </source>
</evidence>
<dbReference type="AlphaFoldDB" id="A0A4U5M5G0"/>
<accession>A0A4U5M5G0</accession>
<dbReference type="InterPro" id="IPR031692">
    <property type="entry name" value="EHD_N"/>
</dbReference>
<evidence type="ECO:0000256" key="3">
    <source>
        <dbReference type="ARBA" id="ARBA00022475"/>
    </source>
</evidence>
<dbReference type="Pfam" id="PF16880">
    <property type="entry name" value="EHD_N"/>
    <property type="match status" value="1"/>
</dbReference>
<protein>
    <recommendedName>
        <fullName evidence="7">Dynamin-type G domain-containing protein</fullName>
    </recommendedName>
</protein>
<evidence type="ECO:0000256" key="6">
    <source>
        <dbReference type="SAM" id="MobiDB-lite"/>
    </source>
</evidence>
<dbReference type="GO" id="GO:0010008">
    <property type="term" value="C:endosome membrane"/>
    <property type="evidence" value="ECO:0007669"/>
    <property type="project" value="UniProtKB-SubCell"/>
</dbReference>
<organism evidence="8 9">
    <name type="scientific">Steinernema carpocapsae</name>
    <name type="common">Entomopathogenic nematode</name>
    <dbReference type="NCBI Taxonomy" id="34508"/>
    <lineage>
        <taxon>Eukaryota</taxon>
        <taxon>Metazoa</taxon>
        <taxon>Ecdysozoa</taxon>
        <taxon>Nematoda</taxon>
        <taxon>Chromadorea</taxon>
        <taxon>Rhabditida</taxon>
        <taxon>Tylenchina</taxon>
        <taxon>Panagrolaimomorpha</taxon>
        <taxon>Strongyloidoidea</taxon>
        <taxon>Steinernematidae</taxon>
        <taxon>Steinernema</taxon>
    </lineage>
</organism>
<dbReference type="Pfam" id="PF00350">
    <property type="entry name" value="Dynamin_N"/>
    <property type="match status" value="1"/>
</dbReference>
<feature type="region of interest" description="Disordered" evidence="6">
    <location>
        <begin position="418"/>
        <end position="437"/>
    </location>
</feature>
<dbReference type="InterPro" id="IPR045063">
    <property type="entry name" value="Dynamin_N"/>
</dbReference>
<dbReference type="EMBL" id="AZBU02000009">
    <property type="protein sequence ID" value="TKR64042.1"/>
    <property type="molecule type" value="Genomic_DNA"/>
</dbReference>
<dbReference type="OrthoDB" id="422720at2759"/>
<sequence>MGLFKAEPKPETPIPEPTSENVSEVLQMLYEQKIVPMENHHIYDQFDTPALTKAEFTAKPIVLFLGQYSVGKTTMIKYLVGEEYPGSRIGPEPTTDCFVAIYHSDQPRQTMGTTLAADSSMPFQSLNLFGQCFLTRFRGASLSSPILEQITFLDTPGILSGQKQTSNRGYDFAQVVHFMASKVDMIVLLFDTSKLDISDEYKMVLHNLRGNEEKIKIVLNKADMVSPGELIRVRGALMWSLSKILSSVEVPRVFIGSFWENCKKEKDILDLFTIDYEELFKELQALPNQVLIRKFNDIIKRAKSVKNHALIMHEILSKGCSKQGAIKKHMSEIKMEQIYIDIKKSHRLTDSDLPDPVVFREKAANSVLKKWNKMNPKLVAKLEEFLSEDVGKLLAVLPASNEIPSVLKRSFNNLMTSRSETDTNASDAPKSNLSPSK</sequence>